<dbReference type="Proteomes" id="UP000318833">
    <property type="component" value="Unassembled WGS sequence"/>
</dbReference>
<dbReference type="InterPro" id="IPR020806">
    <property type="entry name" value="PKS_PP-bd"/>
</dbReference>
<proteinExistence type="predicted"/>
<protein>
    <submittedName>
        <fullName evidence="4">Acyl carrier protein</fullName>
    </submittedName>
</protein>
<dbReference type="SUPFAM" id="SSF47336">
    <property type="entry name" value="ACP-like"/>
    <property type="match status" value="1"/>
</dbReference>
<gene>
    <name evidence="4" type="ORF">FOF46_09270</name>
</gene>
<dbReference type="InterPro" id="IPR009081">
    <property type="entry name" value="PP-bd_ACP"/>
</dbReference>
<dbReference type="Gene3D" id="1.10.1200.10">
    <property type="entry name" value="ACP-like"/>
    <property type="match status" value="1"/>
</dbReference>
<organism evidence="4 5">
    <name type="scientific">Aquimarina algiphila</name>
    <dbReference type="NCBI Taxonomy" id="2047982"/>
    <lineage>
        <taxon>Bacteria</taxon>
        <taxon>Pseudomonadati</taxon>
        <taxon>Bacteroidota</taxon>
        <taxon>Flavobacteriia</taxon>
        <taxon>Flavobacteriales</taxon>
        <taxon>Flavobacteriaceae</taxon>
        <taxon>Aquimarina</taxon>
    </lineage>
</organism>
<dbReference type="GO" id="GO:0031177">
    <property type="term" value="F:phosphopantetheine binding"/>
    <property type="evidence" value="ECO:0007669"/>
    <property type="project" value="InterPro"/>
</dbReference>
<dbReference type="Pfam" id="PF00550">
    <property type="entry name" value="PP-binding"/>
    <property type="match status" value="1"/>
</dbReference>
<dbReference type="SMART" id="SM00823">
    <property type="entry name" value="PKS_PP"/>
    <property type="match status" value="1"/>
</dbReference>
<dbReference type="OrthoDB" id="982887at2"/>
<reference evidence="4 5" key="1">
    <citation type="submission" date="2019-07" db="EMBL/GenBank/DDBJ databases">
        <title>The draft genome sequence of Aquimarina algiphila M91.</title>
        <authorList>
            <person name="Meng X."/>
        </authorList>
    </citation>
    <scope>NUCLEOTIDE SEQUENCE [LARGE SCALE GENOMIC DNA]</scope>
    <source>
        <strain evidence="4 5">M91</strain>
    </source>
</reference>
<name>A0A554VM11_9FLAO</name>
<keyword evidence="5" id="KW-1185">Reference proteome</keyword>
<feature type="domain" description="Carrier" evidence="3">
    <location>
        <begin position="15"/>
        <end position="92"/>
    </location>
</feature>
<dbReference type="InterPro" id="IPR006162">
    <property type="entry name" value="Ppantetheine_attach_site"/>
</dbReference>
<evidence type="ECO:0000256" key="2">
    <source>
        <dbReference type="ARBA" id="ARBA00022553"/>
    </source>
</evidence>
<sequence>MSEKTGAIEVAAKSASITEMENWLINRVAEHLSMDSEKISIHEELVLYGLDSMSAIMISGDIEEKLNVELPSTTLWDYPTIHDIMLFLKDKM</sequence>
<keyword evidence="1" id="KW-0596">Phosphopantetheine</keyword>
<dbReference type="InterPro" id="IPR036736">
    <property type="entry name" value="ACP-like_sf"/>
</dbReference>
<evidence type="ECO:0000259" key="3">
    <source>
        <dbReference type="PROSITE" id="PS50075"/>
    </source>
</evidence>
<dbReference type="EMBL" id="VLNR01000015">
    <property type="protein sequence ID" value="TSE09245.1"/>
    <property type="molecule type" value="Genomic_DNA"/>
</dbReference>
<dbReference type="PROSITE" id="PS00012">
    <property type="entry name" value="PHOSPHOPANTETHEINE"/>
    <property type="match status" value="1"/>
</dbReference>
<accession>A0A554VM11</accession>
<keyword evidence="2" id="KW-0597">Phosphoprotein</keyword>
<dbReference type="PROSITE" id="PS50075">
    <property type="entry name" value="CARRIER"/>
    <property type="match status" value="1"/>
</dbReference>
<evidence type="ECO:0000256" key="1">
    <source>
        <dbReference type="ARBA" id="ARBA00022450"/>
    </source>
</evidence>
<evidence type="ECO:0000313" key="5">
    <source>
        <dbReference type="Proteomes" id="UP000318833"/>
    </source>
</evidence>
<evidence type="ECO:0000313" key="4">
    <source>
        <dbReference type="EMBL" id="TSE09245.1"/>
    </source>
</evidence>
<dbReference type="RefSeq" id="WP_109435408.1">
    <property type="nucleotide sequence ID" value="NZ_CANLVC010000017.1"/>
</dbReference>
<comment type="caution">
    <text evidence="4">The sequence shown here is derived from an EMBL/GenBank/DDBJ whole genome shotgun (WGS) entry which is preliminary data.</text>
</comment>
<dbReference type="AlphaFoldDB" id="A0A554VM11"/>